<protein>
    <recommendedName>
        <fullName evidence="4">NAC domain-containing protein</fullName>
    </recommendedName>
</protein>
<name>A0A8T2Y0W1_POPDE</name>
<evidence type="ECO:0000313" key="2">
    <source>
        <dbReference type="EMBL" id="KAH8498748.1"/>
    </source>
</evidence>
<feature type="region of interest" description="Disordered" evidence="1">
    <location>
        <begin position="1"/>
        <end position="36"/>
    </location>
</feature>
<evidence type="ECO:0000256" key="1">
    <source>
        <dbReference type="SAM" id="MobiDB-lite"/>
    </source>
</evidence>
<dbReference type="Proteomes" id="UP000807159">
    <property type="component" value="Chromosome 9"/>
</dbReference>
<gene>
    <name evidence="2" type="ORF">H0E87_017614</name>
</gene>
<evidence type="ECO:0008006" key="4">
    <source>
        <dbReference type="Google" id="ProtNLM"/>
    </source>
</evidence>
<organism evidence="2 3">
    <name type="scientific">Populus deltoides</name>
    <name type="common">Eastern poplar</name>
    <name type="synonym">Eastern cottonwood</name>
    <dbReference type="NCBI Taxonomy" id="3696"/>
    <lineage>
        <taxon>Eukaryota</taxon>
        <taxon>Viridiplantae</taxon>
        <taxon>Streptophyta</taxon>
        <taxon>Embryophyta</taxon>
        <taxon>Tracheophyta</taxon>
        <taxon>Spermatophyta</taxon>
        <taxon>Magnoliopsida</taxon>
        <taxon>eudicotyledons</taxon>
        <taxon>Gunneridae</taxon>
        <taxon>Pentapetalae</taxon>
        <taxon>rosids</taxon>
        <taxon>fabids</taxon>
        <taxon>Malpighiales</taxon>
        <taxon>Salicaceae</taxon>
        <taxon>Saliceae</taxon>
        <taxon>Populus</taxon>
    </lineage>
</organism>
<dbReference type="GO" id="GO:0003677">
    <property type="term" value="F:DNA binding"/>
    <property type="evidence" value="ECO:0007669"/>
    <property type="project" value="InterPro"/>
</dbReference>
<dbReference type="Gene3D" id="2.170.150.80">
    <property type="entry name" value="NAC domain"/>
    <property type="match status" value="1"/>
</dbReference>
<dbReference type="InterPro" id="IPR036093">
    <property type="entry name" value="NAC_dom_sf"/>
</dbReference>
<dbReference type="EMBL" id="JACEGQ020000009">
    <property type="protein sequence ID" value="KAH8498748.1"/>
    <property type="molecule type" value="Genomic_DNA"/>
</dbReference>
<dbReference type="AlphaFoldDB" id="A0A8T2Y0W1"/>
<comment type="caution">
    <text evidence="2">The sequence shown here is derived from an EMBL/GenBank/DDBJ whole genome shotgun (WGS) entry which is preliminary data.</text>
</comment>
<accession>A0A8T2Y0W1</accession>
<keyword evidence="3" id="KW-1185">Reference proteome</keyword>
<dbReference type="GO" id="GO:0006355">
    <property type="term" value="P:regulation of DNA-templated transcription"/>
    <property type="evidence" value="ECO:0007669"/>
    <property type="project" value="InterPro"/>
</dbReference>
<reference evidence="2" key="1">
    <citation type="journal article" date="2021" name="J. Hered.">
        <title>Genome Assembly of Salicaceae Populus deltoides (Eastern Cottonwood) I-69 Based on Nanopore Sequencing and Hi-C Technologies.</title>
        <authorList>
            <person name="Bai S."/>
            <person name="Wu H."/>
            <person name="Zhang J."/>
            <person name="Pan Z."/>
            <person name="Zhao W."/>
            <person name="Li Z."/>
            <person name="Tong C."/>
        </authorList>
    </citation>
    <scope>NUCLEOTIDE SEQUENCE</scope>
    <source>
        <tissue evidence="2">Leaf</tissue>
    </source>
</reference>
<proteinExistence type="predicted"/>
<evidence type="ECO:0000313" key="3">
    <source>
        <dbReference type="Proteomes" id="UP000807159"/>
    </source>
</evidence>
<sequence>MQGEHDSSNIEPPPGYRSAKDSRSKRRVGRNGGTCKGDKKIGTFTFDTVTWTRKRLSYQNPNSKKNDGCSCIMHEYSLDESLLPNPSNYVLCLLRKEVTERTDGTNVSHNHNAIEKSQRCDRPFSLEEHHQDKRLKLDLAQPHQLICNYNQQTEAIPATGGMSAFAQTENQDNAKDLIAFCSTSSDDASAQDKWITELYQLLGMDSTEGFQI</sequence>